<gene>
    <name evidence="13" type="primary">zupT</name>
    <name evidence="14" type="ORF">CSC94_00845</name>
</gene>
<reference evidence="14 15" key="1">
    <citation type="submission" date="2017-10" db="EMBL/GenBank/DDBJ databases">
        <title>Sedimentibacterium mangrovi gen. nov., sp. nov., a novel member of family Phyllobacteriacea isolated from mangrove sediment.</title>
        <authorList>
            <person name="Liao H."/>
            <person name="Tian Y."/>
        </authorList>
    </citation>
    <scope>NUCLEOTIDE SEQUENCE [LARGE SCALE GENOMIC DNA]</scope>
    <source>
        <strain evidence="14 15">X9-2-2</strain>
    </source>
</reference>
<keyword evidence="5 13" id="KW-0812">Transmembrane</keyword>
<dbReference type="AlphaFoldDB" id="A0A2G1QSW2"/>
<dbReference type="Pfam" id="PF02535">
    <property type="entry name" value="Zip"/>
    <property type="match status" value="1"/>
</dbReference>
<comment type="similarity">
    <text evidence="2 13">Belongs to the ZIP transporter (TC 2.A.5) family. ZupT subfamily.</text>
</comment>
<feature type="binding site" description="M1 metal binding site" evidence="13">
    <location>
        <position position="180"/>
    </location>
    <ligand>
        <name>Zn(2+)</name>
        <dbReference type="ChEBI" id="CHEBI:29105"/>
    </ligand>
</feature>
<keyword evidence="8 13" id="KW-0864">Zinc transport</keyword>
<keyword evidence="11 13" id="KW-0406">Ion transport</keyword>
<evidence type="ECO:0000313" key="15">
    <source>
        <dbReference type="Proteomes" id="UP000221168"/>
    </source>
</evidence>
<comment type="caution">
    <text evidence="13">Lacks conserved residue(s) required for the propagation of feature annotation.</text>
</comment>
<evidence type="ECO:0000256" key="2">
    <source>
        <dbReference type="ARBA" id="ARBA00009703"/>
    </source>
</evidence>
<feature type="binding site" description="M2 metal binding site" evidence="13">
    <location>
        <position position="184"/>
    </location>
    <ligand>
        <name>Fe(2+)</name>
        <dbReference type="ChEBI" id="CHEBI:29033"/>
    </ligand>
</feature>
<accession>A0A2G1QSW2</accession>
<feature type="binding site" description="M2 metal binding site" evidence="13">
    <location>
        <position position="181"/>
    </location>
    <ligand>
        <name>Fe(2+)</name>
        <dbReference type="ChEBI" id="CHEBI:29033"/>
    </ligand>
</feature>
<keyword evidence="10" id="KW-0408">Iron</keyword>
<organism evidence="14 15">
    <name type="scientific">Zhengella mangrovi</name>
    <dbReference type="NCBI Taxonomy" id="1982044"/>
    <lineage>
        <taxon>Bacteria</taxon>
        <taxon>Pseudomonadati</taxon>
        <taxon>Pseudomonadota</taxon>
        <taxon>Alphaproteobacteria</taxon>
        <taxon>Hyphomicrobiales</taxon>
        <taxon>Notoacmeibacteraceae</taxon>
        <taxon>Zhengella</taxon>
    </lineage>
</organism>
<evidence type="ECO:0000256" key="3">
    <source>
        <dbReference type="ARBA" id="ARBA00022448"/>
    </source>
</evidence>
<feature type="transmembrane region" description="Helical" evidence="13">
    <location>
        <begin position="12"/>
        <end position="33"/>
    </location>
</feature>
<keyword evidence="9 13" id="KW-1133">Transmembrane helix</keyword>
<dbReference type="GO" id="GO:0005385">
    <property type="term" value="F:zinc ion transmembrane transporter activity"/>
    <property type="evidence" value="ECO:0007669"/>
    <property type="project" value="UniProtKB-UniRule"/>
</dbReference>
<sequence length="284" mass="29676">MAELFTPNVLIALAITVGAGLATVIGSFLVVFARHTNTRLLAFGLAFAAGAMVYVSLVEIFVKSQHAFMAAMGSDKAAYALATAWFFAGVALLLAIDRLVPNPHASMDSEAVESAVQDPDRPVANVTMVHHHNERVLKRVGLMAALAITAHNLPEGLATFFATLENPTVGLPLAAAIAIHNIPEGVSIAVPVFYATRSKWKAILASAGSGLAEPVGALAGYLLLAPFLSDAVFGAVFGVIAGAMVFLSLDELLPAARRYAHGHETVYGMVAGMAIIATSLVLFR</sequence>
<proteinExistence type="inferred from homology"/>
<comment type="function">
    <text evidence="13">Mediates zinc uptake. May also transport other divalent cations.</text>
</comment>
<evidence type="ECO:0000256" key="6">
    <source>
        <dbReference type="ARBA" id="ARBA00022723"/>
    </source>
</evidence>
<keyword evidence="6" id="KW-0479">Metal-binding</keyword>
<keyword evidence="7 13" id="KW-0862">Zinc</keyword>
<keyword evidence="4 13" id="KW-1003">Cell membrane</keyword>
<dbReference type="EMBL" id="PDVP01000001">
    <property type="protein sequence ID" value="PHP68585.1"/>
    <property type="molecule type" value="Genomic_DNA"/>
</dbReference>
<dbReference type="GO" id="GO:0046872">
    <property type="term" value="F:metal ion binding"/>
    <property type="evidence" value="ECO:0007669"/>
    <property type="project" value="UniProtKB-KW"/>
</dbReference>
<evidence type="ECO:0000256" key="11">
    <source>
        <dbReference type="ARBA" id="ARBA00023065"/>
    </source>
</evidence>
<feature type="transmembrane region" description="Helical" evidence="13">
    <location>
        <begin position="77"/>
        <end position="96"/>
    </location>
</feature>
<evidence type="ECO:0000256" key="12">
    <source>
        <dbReference type="ARBA" id="ARBA00023136"/>
    </source>
</evidence>
<evidence type="ECO:0000256" key="4">
    <source>
        <dbReference type="ARBA" id="ARBA00022475"/>
    </source>
</evidence>
<dbReference type="InterPro" id="IPR003689">
    <property type="entry name" value="ZIP"/>
</dbReference>
<keyword evidence="12 13" id="KW-0472">Membrane</keyword>
<feature type="transmembrane region" description="Helical" evidence="13">
    <location>
        <begin position="231"/>
        <end position="253"/>
    </location>
</feature>
<evidence type="ECO:0000313" key="14">
    <source>
        <dbReference type="EMBL" id="PHP68585.1"/>
    </source>
</evidence>
<comment type="subcellular location">
    <subcellularLocation>
        <location evidence="1 13">Cell membrane</location>
        <topology evidence="1 13">Multi-pass membrane protein</topology>
    </subcellularLocation>
</comment>
<dbReference type="GO" id="GO:0005886">
    <property type="term" value="C:plasma membrane"/>
    <property type="evidence" value="ECO:0007669"/>
    <property type="project" value="UniProtKB-SubCell"/>
</dbReference>
<evidence type="ECO:0000256" key="9">
    <source>
        <dbReference type="ARBA" id="ARBA00022989"/>
    </source>
</evidence>
<feature type="binding site" description="M1 metal binding site" evidence="13">
    <location>
        <position position="155"/>
    </location>
    <ligand>
        <name>Zn(2+)</name>
        <dbReference type="ChEBI" id="CHEBI:29105"/>
    </ligand>
</feature>
<keyword evidence="15" id="KW-1185">Reference proteome</keyword>
<evidence type="ECO:0000256" key="7">
    <source>
        <dbReference type="ARBA" id="ARBA00022833"/>
    </source>
</evidence>
<feature type="transmembrane region" description="Helical" evidence="13">
    <location>
        <begin position="265"/>
        <end position="283"/>
    </location>
</feature>
<dbReference type="OrthoDB" id="9787346at2"/>
<comment type="caution">
    <text evidence="14">The sequence shown here is derived from an EMBL/GenBank/DDBJ whole genome shotgun (WGS) entry which is preliminary data.</text>
</comment>
<evidence type="ECO:0000256" key="5">
    <source>
        <dbReference type="ARBA" id="ARBA00022692"/>
    </source>
</evidence>
<comment type="catalytic activity">
    <reaction evidence="13">
        <text>Zn(2+)(in) = Zn(2+)(out)</text>
        <dbReference type="Rhea" id="RHEA:29351"/>
        <dbReference type="ChEBI" id="CHEBI:29105"/>
    </reaction>
</comment>
<dbReference type="PANTHER" id="PTHR11040:SF205">
    <property type="entry name" value="ZINC TRANSPORTER ZUPT"/>
    <property type="match status" value="1"/>
</dbReference>
<dbReference type="NCBIfam" id="NF003243">
    <property type="entry name" value="PRK04201.1"/>
    <property type="match status" value="1"/>
</dbReference>
<dbReference type="Proteomes" id="UP000221168">
    <property type="component" value="Unassembled WGS sequence"/>
</dbReference>
<dbReference type="RefSeq" id="WP_099302792.1">
    <property type="nucleotide sequence ID" value="NZ_PDVP01000001.1"/>
</dbReference>
<evidence type="ECO:0000256" key="1">
    <source>
        <dbReference type="ARBA" id="ARBA00004651"/>
    </source>
</evidence>
<protein>
    <recommendedName>
        <fullName evidence="13">Zinc transporter ZupT</fullName>
    </recommendedName>
</protein>
<evidence type="ECO:0000256" key="8">
    <source>
        <dbReference type="ARBA" id="ARBA00022906"/>
    </source>
</evidence>
<dbReference type="PANTHER" id="PTHR11040">
    <property type="entry name" value="ZINC/IRON TRANSPORTER"/>
    <property type="match status" value="1"/>
</dbReference>
<name>A0A2G1QSW2_9HYPH</name>
<feature type="binding site" description="M1 metal binding site" evidence="13">
    <location>
        <position position="184"/>
    </location>
    <ligand>
        <name>Zn(2+)</name>
        <dbReference type="ChEBI" id="CHEBI:29105"/>
    </ligand>
</feature>
<feature type="binding site" description="M2 metal binding site" evidence="13">
    <location>
        <position position="152"/>
    </location>
    <ligand>
        <name>Fe(2+)</name>
        <dbReference type="ChEBI" id="CHEBI:29033"/>
    </ligand>
</feature>
<dbReference type="HAMAP" id="MF_00548">
    <property type="entry name" value="ZupT"/>
    <property type="match status" value="1"/>
</dbReference>
<feature type="binding site" description="M2 metal binding site" evidence="13">
    <location>
        <position position="213"/>
    </location>
    <ligand>
        <name>Fe(2+)</name>
        <dbReference type="ChEBI" id="CHEBI:29033"/>
    </ligand>
</feature>
<feature type="transmembrane region" description="Helical" evidence="13">
    <location>
        <begin position="202"/>
        <end position="225"/>
    </location>
</feature>
<evidence type="ECO:0000256" key="10">
    <source>
        <dbReference type="ARBA" id="ARBA00023004"/>
    </source>
</evidence>
<keyword evidence="3 13" id="KW-0813">Transport</keyword>
<feature type="binding site" description="M2 metal binding site" evidence="13">
    <location>
        <position position="155"/>
    </location>
    <ligand>
        <name>Fe(2+)</name>
        <dbReference type="ChEBI" id="CHEBI:29033"/>
    </ligand>
</feature>
<feature type="transmembrane region" description="Helical" evidence="13">
    <location>
        <begin position="40"/>
        <end position="57"/>
    </location>
</feature>
<evidence type="ECO:0000256" key="13">
    <source>
        <dbReference type="HAMAP-Rule" id="MF_00548"/>
    </source>
</evidence>
<dbReference type="InterPro" id="IPR023498">
    <property type="entry name" value="Zn_transptr_ZupT"/>
</dbReference>